<sequence>MGTRNLLSGMLLAWGFCLTGGGAVTVAQETFDHVYRVADLDRDQGLVAAWSAGDSSDVQILSPGIDACAECTQCDSQGCDGCCATQECRSPWWAHRSGLFGEFLYLRPGDSDIVYSIEQNDTTVNAFPTGPLGIAAIDASPGYRVGFSLASSQTSSLVASYTHWDGNTQDRLVRNNANVLNSQIIHPSTFTTGGNSLQSSAATSIEFDLIDAVYRHKLICTDTTIFNWSGGFRYGTIEQSLLAQQEISVATGLVTVDTDVDFNGFGILLGCDAERRSCQSGMLCYSKGAASFLGGEWTGDYRQSNQFTGGIVANQYEDFRISPVWETELGIGWQSESGCVRATAGYMASWWCNAVSTREYVDGVRRGNYLEIDDTIAFIGLTTRLEVRY</sequence>
<keyword evidence="2" id="KW-1185">Reference proteome</keyword>
<accession>A0A518ITG2</accession>
<dbReference type="InterPro" id="IPR007825">
    <property type="entry name" value="Major_OMP_Legionella"/>
</dbReference>
<protein>
    <submittedName>
        <fullName evidence="1">Uncharacterized protein</fullName>
    </submittedName>
</protein>
<dbReference type="Proteomes" id="UP000316770">
    <property type="component" value="Chromosome"/>
</dbReference>
<gene>
    <name evidence="1" type="ORF">Mal33_23650</name>
</gene>
<reference evidence="1 2" key="1">
    <citation type="submission" date="2019-02" db="EMBL/GenBank/DDBJ databases">
        <title>Deep-cultivation of Planctomycetes and their phenomic and genomic characterization uncovers novel biology.</title>
        <authorList>
            <person name="Wiegand S."/>
            <person name="Jogler M."/>
            <person name="Boedeker C."/>
            <person name="Pinto D."/>
            <person name="Vollmers J."/>
            <person name="Rivas-Marin E."/>
            <person name="Kohn T."/>
            <person name="Peeters S.H."/>
            <person name="Heuer A."/>
            <person name="Rast P."/>
            <person name="Oberbeckmann S."/>
            <person name="Bunk B."/>
            <person name="Jeske O."/>
            <person name="Meyerdierks A."/>
            <person name="Storesund J.E."/>
            <person name="Kallscheuer N."/>
            <person name="Luecker S."/>
            <person name="Lage O.M."/>
            <person name="Pohl T."/>
            <person name="Merkel B.J."/>
            <person name="Hornburger P."/>
            <person name="Mueller R.-W."/>
            <person name="Bruemmer F."/>
            <person name="Labrenz M."/>
            <person name="Spormann A.M."/>
            <person name="Op den Camp H."/>
            <person name="Overmann J."/>
            <person name="Amann R."/>
            <person name="Jetten M.S.M."/>
            <person name="Mascher T."/>
            <person name="Medema M.H."/>
            <person name="Devos D.P."/>
            <person name="Kaster A.-K."/>
            <person name="Ovreas L."/>
            <person name="Rohde M."/>
            <person name="Galperin M.Y."/>
            <person name="Jogler C."/>
        </authorList>
    </citation>
    <scope>NUCLEOTIDE SEQUENCE [LARGE SCALE GENOMIC DNA]</scope>
    <source>
        <strain evidence="1 2">Mal33</strain>
    </source>
</reference>
<dbReference type="Pfam" id="PF05150">
    <property type="entry name" value="Legionella_OMP"/>
    <property type="match status" value="1"/>
</dbReference>
<organism evidence="1 2">
    <name type="scientific">Rosistilla oblonga</name>
    <dbReference type="NCBI Taxonomy" id="2527990"/>
    <lineage>
        <taxon>Bacteria</taxon>
        <taxon>Pseudomonadati</taxon>
        <taxon>Planctomycetota</taxon>
        <taxon>Planctomycetia</taxon>
        <taxon>Pirellulales</taxon>
        <taxon>Pirellulaceae</taxon>
        <taxon>Rosistilla</taxon>
    </lineage>
</organism>
<proteinExistence type="predicted"/>
<evidence type="ECO:0000313" key="1">
    <source>
        <dbReference type="EMBL" id="QDV56376.1"/>
    </source>
</evidence>
<dbReference type="RefSeq" id="WP_145284739.1">
    <property type="nucleotide sequence ID" value="NZ_CP036318.1"/>
</dbReference>
<dbReference type="EMBL" id="CP036318">
    <property type="protein sequence ID" value="QDV56376.1"/>
    <property type="molecule type" value="Genomic_DNA"/>
</dbReference>
<evidence type="ECO:0000313" key="2">
    <source>
        <dbReference type="Proteomes" id="UP000316770"/>
    </source>
</evidence>
<dbReference type="AlphaFoldDB" id="A0A518ITG2"/>
<name>A0A518ITG2_9BACT</name>